<keyword evidence="8 9" id="KW-0472">Membrane</keyword>
<evidence type="ECO:0000313" key="10">
    <source>
        <dbReference type="EMBL" id="KAK5578292.1"/>
    </source>
</evidence>
<dbReference type="Pfam" id="PF04800">
    <property type="entry name" value="NDUS4"/>
    <property type="match status" value="1"/>
</dbReference>
<evidence type="ECO:0000256" key="6">
    <source>
        <dbReference type="ARBA" id="ARBA00022982"/>
    </source>
</evidence>
<keyword evidence="5 9" id="KW-0809">Transit peptide</keyword>
<dbReference type="PANTHER" id="PTHR12219">
    <property type="entry name" value="NADH-UBIQUINONE OXIDOREDUCTASE"/>
    <property type="match status" value="1"/>
</dbReference>
<evidence type="ECO:0000256" key="3">
    <source>
        <dbReference type="ARBA" id="ARBA00022660"/>
    </source>
</evidence>
<dbReference type="PANTHER" id="PTHR12219:SF8">
    <property type="entry name" value="NADH DEHYDROGENASE [UBIQUINONE] IRON-SULFUR PROTEIN 4, MITOCHONDRIAL"/>
    <property type="match status" value="1"/>
</dbReference>
<evidence type="ECO:0000256" key="5">
    <source>
        <dbReference type="ARBA" id="ARBA00022946"/>
    </source>
</evidence>
<keyword evidence="7 9" id="KW-0496">Mitochondrion</keyword>
<comment type="caution">
    <text evidence="10">The sequence shown here is derived from an EMBL/GenBank/DDBJ whole genome shotgun (WGS) entry which is preliminary data.</text>
</comment>
<sequence length="185" mass="21335">MLKKFLISSVVKPTFQSRIIASTTGRAAFCSGSVNPNPTASQIKVDEKDLEVGEHIVIDDPNQQHIKSFLNGVEFNRVNSVNIYRPSRNTMQTGTLRTKKWVIELPFNPKWNDRLMGWWASKDTLNQLNLRFDSESDAVAYCKEIGLNYNIVEEDVTIRKKKKYGYRFRYRGELEGEKEKEVGIN</sequence>
<comment type="subcellular location">
    <subcellularLocation>
        <location evidence="9">Mitochondrion inner membrane</location>
        <topology evidence="9">Peripheral membrane protein</topology>
        <orientation evidence="9">Matrix side</orientation>
    </subcellularLocation>
</comment>
<proteinExistence type="inferred from homology"/>
<dbReference type="InterPro" id="IPR006885">
    <property type="entry name" value="NADH_UbQ_FeS_4_mit-like"/>
</dbReference>
<evidence type="ECO:0000313" key="11">
    <source>
        <dbReference type="Proteomes" id="UP001344447"/>
    </source>
</evidence>
<accession>A0AAN7TY15</accession>
<dbReference type="InterPro" id="IPR038532">
    <property type="entry name" value="NDUFS4-like_sf"/>
</dbReference>
<evidence type="ECO:0000256" key="7">
    <source>
        <dbReference type="ARBA" id="ARBA00023128"/>
    </source>
</evidence>
<name>A0AAN7TY15_9MYCE</name>
<keyword evidence="3 9" id="KW-0679">Respiratory chain</keyword>
<gene>
    <name evidence="10" type="ORF">RB653_003248</name>
</gene>
<protein>
    <recommendedName>
        <fullName evidence="9">NADH dehydrogenase [ubiquinone] iron-sulfur protein 4, mitochondrial</fullName>
    </recommendedName>
</protein>
<dbReference type="Proteomes" id="UP001344447">
    <property type="component" value="Unassembled WGS sequence"/>
</dbReference>
<comment type="function">
    <text evidence="9">Accessory subunit of the mitochondrial membrane respiratory chain NADH dehydrogenase (Complex I), that is believed not to be involved in catalysis. Complex I functions in the transfer of electrons from NADH to the respiratory chain. The immediate electron acceptor for the enzyme is believed to be ubiquinone.</text>
</comment>
<keyword evidence="2 9" id="KW-0813">Transport</keyword>
<organism evidence="10 11">
    <name type="scientific">Dictyostelium firmibasis</name>
    <dbReference type="NCBI Taxonomy" id="79012"/>
    <lineage>
        <taxon>Eukaryota</taxon>
        <taxon>Amoebozoa</taxon>
        <taxon>Evosea</taxon>
        <taxon>Eumycetozoa</taxon>
        <taxon>Dictyostelia</taxon>
        <taxon>Dictyosteliales</taxon>
        <taxon>Dictyosteliaceae</taxon>
        <taxon>Dictyostelium</taxon>
    </lineage>
</organism>
<keyword evidence="11" id="KW-1185">Reference proteome</keyword>
<dbReference type="GO" id="GO:0022900">
    <property type="term" value="P:electron transport chain"/>
    <property type="evidence" value="ECO:0007669"/>
    <property type="project" value="InterPro"/>
</dbReference>
<dbReference type="Gene3D" id="3.30.160.190">
    <property type="entry name" value="atu1810 like domain"/>
    <property type="match status" value="1"/>
</dbReference>
<keyword evidence="6 9" id="KW-0249">Electron transport</keyword>
<evidence type="ECO:0000256" key="1">
    <source>
        <dbReference type="ARBA" id="ARBA00005882"/>
    </source>
</evidence>
<comment type="similarity">
    <text evidence="1 9">Belongs to the complex I NDUFS4 subunit family.</text>
</comment>
<dbReference type="GO" id="GO:0005743">
    <property type="term" value="C:mitochondrial inner membrane"/>
    <property type="evidence" value="ECO:0007669"/>
    <property type="project" value="UniProtKB-SubCell"/>
</dbReference>
<keyword evidence="4 9" id="KW-0999">Mitochondrion inner membrane</keyword>
<reference evidence="10 11" key="1">
    <citation type="submission" date="2023-11" db="EMBL/GenBank/DDBJ databases">
        <title>Dfirmibasis_genome.</title>
        <authorList>
            <person name="Edelbroek B."/>
            <person name="Kjellin J."/>
            <person name="Jerlstrom-Hultqvist J."/>
            <person name="Soderbom F."/>
        </authorList>
    </citation>
    <scope>NUCLEOTIDE SEQUENCE [LARGE SCALE GENOMIC DNA]</scope>
    <source>
        <strain evidence="10 11">TNS-C-14</strain>
    </source>
</reference>
<evidence type="ECO:0000256" key="9">
    <source>
        <dbReference type="RuleBase" id="RU367010"/>
    </source>
</evidence>
<evidence type="ECO:0000256" key="4">
    <source>
        <dbReference type="ARBA" id="ARBA00022792"/>
    </source>
</evidence>
<dbReference type="AlphaFoldDB" id="A0AAN7TY15"/>
<dbReference type="EMBL" id="JAVFKY010000004">
    <property type="protein sequence ID" value="KAK5578292.1"/>
    <property type="molecule type" value="Genomic_DNA"/>
</dbReference>
<evidence type="ECO:0000256" key="8">
    <source>
        <dbReference type="ARBA" id="ARBA00023136"/>
    </source>
</evidence>
<evidence type="ECO:0000256" key="2">
    <source>
        <dbReference type="ARBA" id="ARBA00022448"/>
    </source>
</evidence>